<dbReference type="SMART" id="SM00317">
    <property type="entry name" value="SET"/>
    <property type="match status" value="1"/>
</dbReference>
<evidence type="ECO:0000256" key="4">
    <source>
        <dbReference type="PROSITE-ProRule" id="PRU00134"/>
    </source>
</evidence>
<dbReference type="AlphaFoldDB" id="A0A8K0XKT6"/>
<feature type="compositionally biased region" description="Low complexity" evidence="5">
    <location>
        <begin position="33"/>
        <end position="49"/>
    </location>
</feature>
<dbReference type="GO" id="GO:0005634">
    <property type="term" value="C:nucleus"/>
    <property type="evidence" value="ECO:0007669"/>
    <property type="project" value="TreeGrafter"/>
</dbReference>
<evidence type="ECO:0000256" key="2">
    <source>
        <dbReference type="ARBA" id="ARBA00022771"/>
    </source>
</evidence>
<name>A0A8K0XKT6_9AGAR</name>
<organism evidence="8 9">
    <name type="scientific">Cristinia sonorae</name>
    <dbReference type="NCBI Taxonomy" id="1940300"/>
    <lineage>
        <taxon>Eukaryota</taxon>
        <taxon>Fungi</taxon>
        <taxon>Dikarya</taxon>
        <taxon>Basidiomycota</taxon>
        <taxon>Agaricomycotina</taxon>
        <taxon>Agaricomycetes</taxon>
        <taxon>Agaricomycetidae</taxon>
        <taxon>Agaricales</taxon>
        <taxon>Pleurotineae</taxon>
        <taxon>Stephanosporaceae</taxon>
        <taxon>Cristinia</taxon>
    </lineage>
</organism>
<proteinExistence type="predicted"/>
<feature type="region of interest" description="Disordered" evidence="5">
    <location>
        <begin position="1"/>
        <end position="49"/>
    </location>
</feature>
<dbReference type="PANTHER" id="PTHR12197">
    <property type="entry name" value="HISTONE-LYSINE N-METHYLTRANSFERASE SMYD"/>
    <property type="match status" value="1"/>
</dbReference>
<dbReference type="InterPro" id="IPR050869">
    <property type="entry name" value="H3K4_H4K5_MeTrfase"/>
</dbReference>
<dbReference type="OrthoDB" id="265717at2759"/>
<protein>
    <recommendedName>
        <fullName evidence="10">SET domain-containing protein</fullName>
    </recommendedName>
</protein>
<evidence type="ECO:0000259" key="7">
    <source>
        <dbReference type="PROSITE" id="PS50865"/>
    </source>
</evidence>
<dbReference type="PROSITE" id="PS50280">
    <property type="entry name" value="SET"/>
    <property type="match status" value="1"/>
</dbReference>
<evidence type="ECO:0000259" key="6">
    <source>
        <dbReference type="PROSITE" id="PS50280"/>
    </source>
</evidence>
<feature type="domain" description="MYND-type" evidence="7">
    <location>
        <begin position="104"/>
        <end position="145"/>
    </location>
</feature>
<dbReference type="Pfam" id="PF01753">
    <property type="entry name" value="zf-MYND"/>
    <property type="match status" value="1"/>
</dbReference>
<dbReference type="PROSITE" id="PS50865">
    <property type="entry name" value="ZF_MYND_2"/>
    <property type="match status" value="1"/>
</dbReference>
<dbReference type="Pfam" id="PF00856">
    <property type="entry name" value="SET"/>
    <property type="match status" value="1"/>
</dbReference>
<dbReference type="EMBL" id="JAEVFJ010000048">
    <property type="protein sequence ID" value="KAH8083324.1"/>
    <property type="molecule type" value="Genomic_DNA"/>
</dbReference>
<sequence length="586" mass="63863">MSFVDLQSARKKKENKSFVGAKSSNAETKPGNQDQSYFGSDGSSSSQQLSDAITAQLPAGLEVRADEYTGRGVHTKSHVQAGSVLISCRPRINIISTQHLDVYCSYCCERPQSNGVLKRCTRCRQVWYCNAACQNNDWSIHKSECAALQRWKSHAPSEHVSVPGDAVRCLGRIVWTMQKEGQDSSWVKEFNSMQSHRTSLPPSAVDSHAHLAHALVQYLGVSSPIELAPFGLSSAADLVDLISRFTTNTFTLTTSSLGPIGICVSPVMALVNHSCDPNAVMVFPHSSDSTVPRPNMQLIAIRDIKPNEQIFGSYVDVTLPKEIRQRELQETYNFRCKCSLCVRRDIWIDPRESVRCPKSCGGICPAPIDDDDLCRCDKCGAVVPATDSIVDARRVGQEAVDKATLVQDQDPAKAKQLTSNMIPILISTGLTPSSHPLLPLYRIHLELLVSTLGSQLNQETLDEAIRTSAKYNAGLSNVLTKGHPVRGVALSELGKLLAVDEPSPASPDSNPPPAAAFPPSGPARLRLAHETLVRALEELSIGFGKCNNGGELGQEVRRMILRLESEMKVWTQGVRNVMADTRAAAS</sequence>
<feature type="compositionally biased region" description="Polar residues" evidence="5">
    <location>
        <begin position="22"/>
        <end position="32"/>
    </location>
</feature>
<dbReference type="SUPFAM" id="SSF144232">
    <property type="entry name" value="HIT/MYND zinc finger-like"/>
    <property type="match status" value="1"/>
</dbReference>
<dbReference type="Gene3D" id="1.10.220.160">
    <property type="match status" value="1"/>
</dbReference>
<comment type="caution">
    <text evidence="8">The sequence shown here is derived from an EMBL/GenBank/DDBJ whole genome shotgun (WGS) entry which is preliminary data.</text>
</comment>
<dbReference type="PANTHER" id="PTHR12197:SF251">
    <property type="entry name" value="EG:BACR7C10.4 PROTEIN"/>
    <property type="match status" value="1"/>
</dbReference>
<dbReference type="InterPro" id="IPR002893">
    <property type="entry name" value="Znf_MYND"/>
</dbReference>
<gene>
    <name evidence="8" type="ORF">BXZ70DRAFT_579582</name>
</gene>
<evidence type="ECO:0000313" key="8">
    <source>
        <dbReference type="EMBL" id="KAH8083324.1"/>
    </source>
</evidence>
<feature type="compositionally biased region" description="Pro residues" evidence="5">
    <location>
        <begin position="509"/>
        <end position="520"/>
    </location>
</feature>
<dbReference type="Proteomes" id="UP000813824">
    <property type="component" value="Unassembled WGS sequence"/>
</dbReference>
<dbReference type="InterPro" id="IPR001214">
    <property type="entry name" value="SET_dom"/>
</dbReference>
<evidence type="ECO:0008006" key="10">
    <source>
        <dbReference type="Google" id="ProtNLM"/>
    </source>
</evidence>
<keyword evidence="3" id="KW-0862">Zinc</keyword>
<feature type="domain" description="SET" evidence="6">
    <location>
        <begin position="59"/>
        <end position="315"/>
    </location>
</feature>
<dbReference type="GO" id="GO:0008270">
    <property type="term" value="F:zinc ion binding"/>
    <property type="evidence" value="ECO:0007669"/>
    <property type="project" value="UniProtKB-KW"/>
</dbReference>
<keyword evidence="2 4" id="KW-0863">Zinc-finger</keyword>
<keyword evidence="1" id="KW-0479">Metal-binding</keyword>
<evidence type="ECO:0000313" key="9">
    <source>
        <dbReference type="Proteomes" id="UP000813824"/>
    </source>
</evidence>
<evidence type="ECO:0000256" key="1">
    <source>
        <dbReference type="ARBA" id="ARBA00022723"/>
    </source>
</evidence>
<reference evidence="8" key="1">
    <citation type="journal article" date="2021" name="New Phytol.">
        <title>Evolutionary innovations through gain and loss of genes in the ectomycorrhizal Boletales.</title>
        <authorList>
            <person name="Wu G."/>
            <person name="Miyauchi S."/>
            <person name="Morin E."/>
            <person name="Kuo A."/>
            <person name="Drula E."/>
            <person name="Varga T."/>
            <person name="Kohler A."/>
            <person name="Feng B."/>
            <person name="Cao Y."/>
            <person name="Lipzen A."/>
            <person name="Daum C."/>
            <person name="Hundley H."/>
            <person name="Pangilinan J."/>
            <person name="Johnson J."/>
            <person name="Barry K."/>
            <person name="LaButti K."/>
            <person name="Ng V."/>
            <person name="Ahrendt S."/>
            <person name="Min B."/>
            <person name="Choi I.G."/>
            <person name="Park H."/>
            <person name="Plett J.M."/>
            <person name="Magnuson J."/>
            <person name="Spatafora J.W."/>
            <person name="Nagy L.G."/>
            <person name="Henrissat B."/>
            <person name="Grigoriev I.V."/>
            <person name="Yang Z.L."/>
            <person name="Xu J."/>
            <person name="Martin F.M."/>
        </authorList>
    </citation>
    <scope>NUCLEOTIDE SEQUENCE</scope>
    <source>
        <strain evidence="8">KKN 215</strain>
    </source>
</reference>
<dbReference type="SUPFAM" id="SSF82199">
    <property type="entry name" value="SET domain"/>
    <property type="match status" value="1"/>
</dbReference>
<feature type="region of interest" description="Disordered" evidence="5">
    <location>
        <begin position="500"/>
        <end position="520"/>
    </location>
</feature>
<dbReference type="InterPro" id="IPR046341">
    <property type="entry name" value="SET_dom_sf"/>
</dbReference>
<dbReference type="Gene3D" id="2.170.270.10">
    <property type="entry name" value="SET domain"/>
    <property type="match status" value="1"/>
</dbReference>
<accession>A0A8K0XKT6</accession>
<evidence type="ECO:0000256" key="5">
    <source>
        <dbReference type="SAM" id="MobiDB-lite"/>
    </source>
</evidence>
<dbReference type="Gene3D" id="6.10.140.2220">
    <property type="match status" value="1"/>
</dbReference>
<keyword evidence="9" id="KW-1185">Reference proteome</keyword>
<evidence type="ECO:0000256" key="3">
    <source>
        <dbReference type="ARBA" id="ARBA00022833"/>
    </source>
</evidence>